<name>A0A1H7PFQ7_9GAMM</name>
<evidence type="ECO:0000313" key="2">
    <source>
        <dbReference type="EMBL" id="SEL34573.1"/>
    </source>
</evidence>
<sequence>MSRLLCALLFSLATALASAAPVENLYDVSEPVAGQQAEERTAALGRALATLVQRLTGSRAALDNADIQAALKAPEGFANQYGYRQQGDAVSLDVAFNPLLVDNLLRQAGVPVWGASRPAVLTWWLNQNADDTFALVGDGLEQAASLREGAQHAGLPLRLPLADLDEQLLATADVVAGQPQTLEVASTRYNADARLAVVSKPNGAGVQATWQAWMGDWQVQGTAAGADNSALAKEIYQQLAAQLAGRFVASSASQGEFILVVHGVTELGRYAQLDRLLEPFAPRLLNANADRLTYRLQANREQLAAQLGLAGIVAAPEMAPQVQPGVDANGQPVLPAADSLGMAQHYRWP</sequence>
<dbReference type="EMBL" id="FOAS01000011">
    <property type="protein sequence ID" value="SEL34573.1"/>
    <property type="molecule type" value="Genomic_DNA"/>
</dbReference>
<dbReference type="RefSeq" id="WP_074868642.1">
    <property type="nucleotide sequence ID" value="NZ_FOAS01000011.1"/>
</dbReference>
<protein>
    <recommendedName>
        <fullName evidence="4">DUF2066 domain-containing protein</fullName>
    </recommendedName>
</protein>
<feature type="signal peptide" evidence="1">
    <location>
        <begin position="1"/>
        <end position="19"/>
    </location>
</feature>
<evidence type="ECO:0008006" key="4">
    <source>
        <dbReference type="Google" id="ProtNLM"/>
    </source>
</evidence>
<dbReference type="InterPro" id="IPR018642">
    <property type="entry name" value="DUF2066"/>
</dbReference>
<dbReference type="Proteomes" id="UP000185766">
    <property type="component" value="Unassembled WGS sequence"/>
</dbReference>
<evidence type="ECO:0000256" key="1">
    <source>
        <dbReference type="SAM" id="SignalP"/>
    </source>
</evidence>
<organism evidence="2 3">
    <name type="scientific">Atopomonas hussainii</name>
    <dbReference type="NCBI Taxonomy" id="1429083"/>
    <lineage>
        <taxon>Bacteria</taxon>
        <taxon>Pseudomonadati</taxon>
        <taxon>Pseudomonadota</taxon>
        <taxon>Gammaproteobacteria</taxon>
        <taxon>Pseudomonadales</taxon>
        <taxon>Pseudomonadaceae</taxon>
        <taxon>Atopomonas</taxon>
    </lineage>
</organism>
<reference evidence="2 3" key="1">
    <citation type="submission" date="2016-10" db="EMBL/GenBank/DDBJ databases">
        <authorList>
            <person name="de Groot N.N."/>
        </authorList>
    </citation>
    <scope>NUCLEOTIDE SEQUENCE [LARGE SCALE GENOMIC DNA]</scope>
    <source>
        <strain evidence="2 3">JCM 19513</strain>
    </source>
</reference>
<feature type="chain" id="PRO_5010234831" description="DUF2066 domain-containing protein" evidence="1">
    <location>
        <begin position="20"/>
        <end position="349"/>
    </location>
</feature>
<dbReference type="STRING" id="1429083.GCA_001885685_02011"/>
<dbReference type="Pfam" id="PF09839">
    <property type="entry name" value="DUF2066"/>
    <property type="match status" value="1"/>
</dbReference>
<keyword evidence="1" id="KW-0732">Signal</keyword>
<evidence type="ECO:0000313" key="3">
    <source>
        <dbReference type="Proteomes" id="UP000185766"/>
    </source>
</evidence>
<gene>
    <name evidence="2" type="ORF">SAMN05216214_1115</name>
</gene>
<accession>A0A1H7PFQ7</accession>
<proteinExistence type="predicted"/>
<keyword evidence="3" id="KW-1185">Reference proteome</keyword>
<dbReference type="AlphaFoldDB" id="A0A1H7PFQ7"/>